<dbReference type="Pfam" id="PF00583">
    <property type="entry name" value="Acetyltransf_1"/>
    <property type="match status" value="1"/>
</dbReference>
<dbReference type="InterPro" id="IPR000182">
    <property type="entry name" value="GNAT_dom"/>
</dbReference>
<dbReference type="CDD" id="cd04301">
    <property type="entry name" value="NAT_SF"/>
    <property type="match status" value="1"/>
</dbReference>
<dbReference type="Proteomes" id="UP000748308">
    <property type="component" value="Unassembled WGS sequence"/>
</dbReference>
<evidence type="ECO:0000313" key="3">
    <source>
        <dbReference type="Proteomes" id="UP000748308"/>
    </source>
</evidence>
<dbReference type="PROSITE" id="PS51186">
    <property type="entry name" value="GNAT"/>
    <property type="match status" value="1"/>
</dbReference>
<accession>A0A937XBS0</accession>
<reference evidence="2" key="1">
    <citation type="submission" date="2019-03" db="EMBL/GenBank/DDBJ databases">
        <title>Lake Tanganyika Metagenome-Assembled Genomes (MAGs).</title>
        <authorList>
            <person name="Tran P."/>
        </authorList>
    </citation>
    <scope>NUCLEOTIDE SEQUENCE</scope>
    <source>
        <strain evidence="2">M_DeepCast_400m_m2_100</strain>
    </source>
</reference>
<dbReference type="AlphaFoldDB" id="A0A937XBS0"/>
<name>A0A937XBS0_UNCEI</name>
<comment type="caution">
    <text evidence="2">The sequence shown here is derived from an EMBL/GenBank/DDBJ whole genome shotgun (WGS) entry which is preliminary data.</text>
</comment>
<evidence type="ECO:0000259" key="1">
    <source>
        <dbReference type="PROSITE" id="PS51186"/>
    </source>
</evidence>
<dbReference type="EMBL" id="VGIY01000141">
    <property type="protein sequence ID" value="MBM3317546.1"/>
    <property type="molecule type" value="Genomic_DNA"/>
</dbReference>
<feature type="domain" description="N-acetyltransferase" evidence="1">
    <location>
        <begin position="22"/>
        <end position="169"/>
    </location>
</feature>
<dbReference type="InterPro" id="IPR016181">
    <property type="entry name" value="Acyl_CoA_acyltransferase"/>
</dbReference>
<dbReference type="SUPFAM" id="SSF55729">
    <property type="entry name" value="Acyl-CoA N-acyltransferases (Nat)"/>
    <property type="match status" value="1"/>
</dbReference>
<organism evidence="2 3">
    <name type="scientific">Eiseniibacteriota bacterium</name>
    <dbReference type="NCBI Taxonomy" id="2212470"/>
    <lineage>
        <taxon>Bacteria</taxon>
        <taxon>Candidatus Eiseniibacteriota</taxon>
    </lineage>
</organism>
<dbReference type="Gene3D" id="3.40.630.30">
    <property type="match status" value="1"/>
</dbReference>
<gene>
    <name evidence="2" type="ORF">FJY75_06800</name>
</gene>
<proteinExistence type="predicted"/>
<dbReference type="GO" id="GO:0016747">
    <property type="term" value="F:acyltransferase activity, transferring groups other than amino-acyl groups"/>
    <property type="evidence" value="ECO:0007669"/>
    <property type="project" value="InterPro"/>
</dbReference>
<evidence type="ECO:0000313" key="2">
    <source>
        <dbReference type="EMBL" id="MBM3317546.1"/>
    </source>
</evidence>
<protein>
    <submittedName>
        <fullName evidence="2">GNAT family N-acetyltransferase</fullName>
    </submittedName>
</protein>
<sequence length="169" mass="19002">MAREEIERIWTIDRSETIRGFYELREGRLVLKPELYEARGWPPGEAQKYTPRLVACFERGGWFVGAYDGERLCGCAVLDTPRLGPERDLLLLDMLHVSRAYRGRGIGTALFERARRLVRQAGARGLYISATPSEHTIGFYTGFGATPIGVPDPELLALEPDDIHLVCPL</sequence>